<dbReference type="AlphaFoldDB" id="A0A673KB34"/>
<dbReference type="SMART" id="SM00034">
    <property type="entry name" value="CLECT"/>
    <property type="match status" value="1"/>
</dbReference>
<dbReference type="Proteomes" id="UP000472270">
    <property type="component" value="Unassembled WGS sequence"/>
</dbReference>
<name>A0A673KB34_9TELE</name>
<evidence type="ECO:0000313" key="4">
    <source>
        <dbReference type="Proteomes" id="UP000472270"/>
    </source>
</evidence>
<feature type="domain" description="C-type lectin" evidence="2">
    <location>
        <begin position="20"/>
        <end position="123"/>
    </location>
</feature>
<reference evidence="3" key="2">
    <citation type="submission" date="2025-09" db="UniProtKB">
        <authorList>
            <consortium name="Ensembl"/>
        </authorList>
    </citation>
    <scope>IDENTIFICATION</scope>
</reference>
<feature type="chain" id="PRO_5025332079" description="C-type lectin domain-containing protein" evidence="1">
    <location>
        <begin position="20"/>
        <end position="152"/>
    </location>
</feature>
<evidence type="ECO:0000259" key="2">
    <source>
        <dbReference type="PROSITE" id="PS50041"/>
    </source>
</evidence>
<organism evidence="3 4">
    <name type="scientific">Sinocyclocheilus rhinocerous</name>
    <dbReference type="NCBI Taxonomy" id="307959"/>
    <lineage>
        <taxon>Eukaryota</taxon>
        <taxon>Metazoa</taxon>
        <taxon>Chordata</taxon>
        <taxon>Craniata</taxon>
        <taxon>Vertebrata</taxon>
        <taxon>Euteleostomi</taxon>
        <taxon>Actinopterygii</taxon>
        <taxon>Neopterygii</taxon>
        <taxon>Teleostei</taxon>
        <taxon>Ostariophysi</taxon>
        <taxon>Cypriniformes</taxon>
        <taxon>Cyprinidae</taxon>
        <taxon>Cyprininae</taxon>
        <taxon>Sinocyclocheilus</taxon>
    </lineage>
</organism>
<dbReference type="InterPro" id="IPR016186">
    <property type="entry name" value="C-type_lectin-like/link_sf"/>
</dbReference>
<dbReference type="PANTHER" id="PTHR22803">
    <property type="entry name" value="MANNOSE, PHOSPHOLIPASE, LECTIN RECEPTOR RELATED"/>
    <property type="match status" value="1"/>
</dbReference>
<dbReference type="Ensembl" id="ENSSRHT00000061508.1">
    <property type="protein sequence ID" value="ENSSRHP00000059841.1"/>
    <property type="gene ID" value="ENSSRHG00000029966.1"/>
</dbReference>
<dbReference type="SUPFAM" id="SSF56436">
    <property type="entry name" value="C-type lectin-like"/>
    <property type="match status" value="1"/>
</dbReference>
<dbReference type="InterPro" id="IPR001304">
    <property type="entry name" value="C-type_lectin-like"/>
</dbReference>
<dbReference type="Pfam" id="PF00059">
    <property type="entry name" value="Lectin_C"/>
    <property type="match status" value="1"/>
</dbReference>
<feature type="signal peptide" evidence="1">
    <location>
        <begin position="1"/>
        <end position="19"/>
    </location>
</feature>
<evidence type="ECO:0000313" key="3">
    <source>
        <dbReference type="Ensembl" id="ENSSRHP00000059841.1"/>
    </source>
</evidence>
<reference evidence="3" key="1">
    <citation type="submission" date="2025-08" db="UniProtKB">
        <authorList>
            <consortium name="Ensembl"/>
        </authorList>
    </citation>
    <scope>IDENTIFICATION</scope>
</reference>
<keyword evidence="1" id="KW-0732">Signal</keyword>
<dbReference type="InterPro" id="IPR050111">
    <property type="entry name" value="C-type_lectin/snaclec_domain"/>
</dbReference>
<protein>
    <recommendedName>
        <fullName evidence="2">C-type lectin domain-containing protein</fullName>
    </recommendedName>
</protein>
<dbReference type="PROSITE" id="PS50041">
    <property type="entry name" value="C_TYPE_LECTIN_2"/>
    <property type="match status" value="1"/>
</dbReference>
<evidence type="ECO:0000256" key="1">
    <source>
        <dbReference type="SAM" id="SignalP"/>
    </source>
</evidence>
<accession>A0A673KB34</accession>
<proteinExistence type="predicted"/>
<keyword evidence="4" id="KW-1185">Reference proteome</keyword>
<dbReference type="InterPro" id="IPR016187">
    <property type="entry name" value="CTDL_fold"/>
</dbReference>
<sequence length="152" mass="16880">MNCLCSSIVICQCPVGWLAVGWSCYKVNPRFMSWSGAKQACERSTPGSHLANIKTYAEFLSIISFLGSYNHLLLLWTALNDHETEGAFRWSDGSAYNLNIEMTSSLAPNQTGCECCSWTNKACWSRNMSCFDKSSCAISIAWSGLSIFREMA</sequence>
<dbReference type="Gene3D" id="3.10.100.10">
    <property type="entry name" value="Mannose-Binding Protein A, subunit A"/>
    <property type="match status" value="1"/>
</dbReference>